<evidence type="ECO:0000313" key="3">
    <source>
        <dbReference type="Proteomes" id="UP001221757"/>
    </source>
</evidence>
<protein>
    <recommendedName>
        <fullName evidence="4">F-box domain-containing protein</fullName>
    </recommendedName>
</protein>
<feature type="coiled-coil region" evidence="1">
    <location>
        <begin position="3"/>
        <end position="44"/>
    </location>
</feature>
<comment type="caution">
    <text evidence="2">The sequence shown here is derived from an EMBL/GenBank/DDBJ whole genome shotgun (WGS) entry which is preliminary data.</text>
</comment>
<reference evidence="2" key="1">
    <citation type="submission" date="2023-03" db="EMBL/GenBank/DDBJ databases">
        <title>Massive genome expansion in bonnet fungi (Mycena s.s.) driven by repeated elements and novel gene families across ecological guilds.</title>
        <authorList>
            <consortium name="Lawrence Berkeley National Laboratory"/>
            <person name="Harder C.B."/>
            <person name="Miyauchi S."/>
            <person name="Viragh M."/>
            <person name="Kuo A."/>
            <person name="Thoen E."/>
            <person name="Andreopoulos B."/>
            <person name="Lu D."/>
            <person name="Skrede I."/>
            <person name="Drula E."/>
            <person name="Henrissat B."/>
            <person name="Morin E."/>
            <person name="Kohler A."/>
            <person name="Barry K."/>
            <person name="LaButti K."/>
            <person name="Morin E."/>
            <person name="Salamov A."/>
            <person name="Lipzen A."/>
            <person name="Mereny Z."/>
            <person name="Hegedus B."/>
            <person name="Baldrian P."/>
            <person name="Stursova M."/>
            <person name="Weitz H."/>
            <person name="Taylor A."/>
            <person name="Grigoriev I.V."/>
            <person name="Nagy L.G."/>
            <person name="Martin F."/>
            <person name="Kauserud H."/>
        </authorList>
    </citation>
    <scope>NUCLEOTIDE SEQUENCE</scope>
    <source>
        <strain evidence="2">CBHHK067</strain>
    </source>
</reference>
<gene>
    <name evidence="2" type="ORF">B0H17DRAFT_1067551</name>
</gene>
<name>A0AAD7DGJ6_MYCRO</name>
<dbReference type="Proteomes" id="UP001221757">
    <property type="component" value="Unassembled WGS sequence"/>
</dbReference>
<evidence type="ECO:0000313" key="2">
    <source>
        <dbReference type="EMBL" id="KAJ7689036.1"/>
    </source>
</evidence>
<organism evidence="2 3">
    <name type="scientific">Mycena rosella</name>
    <name type="common">Pink bonnet</name>
    <name type="synonym">Agaricus rosellus</name>
    <dbReference type="NCBI Taxonomy" id="1033263"/>
    <lineage>
        <taxon>Eukaryota</taxon>
        <taxon>Fungi</taxon>
        <taxon>Dikarya</taxon>
        <taxon>Basidiomycota</taxon>
        <taxon>Agaricomycotina</taxon>
        <taxon>Agaricomycetes</taxon>
        <taxon>Agaricomycetidae</taxon>
        <taxon>Agaricales</taxon>
        <taxon>Marasmiineae</taxon>
        <taxon>Mycenaceae</taxon>
        <taxon>Mycena</taxon>
    </lineage>
</organism>
<evidence type="ECO:0000256" key="1">
    <source>
        <dbReference type="SAM" id="Coils"/>
    </source>
</evidence>
<accession>A0AAD7DGJ6</accession>
<evidence type="ECO:0008006" key="4">
    <source>
        <dbReference type="Google" id="ProtNLM"/>
    </source>
</evidence>
<dbReference type="EMBL" id="JARKIE010000075">
    <property type="protein sequence ID" value="KAJ7689036.1"/>
    <property type="molecule type" value="Genomic_DNA"/>
</dbReference>
<sequence length="209" mass="23960">MCITDLEARIDAFSVEIERQKEVLTKLEHSRSLLQRQLNAVRDQVARLPSELSSDIFLQCLPSRSQPGAPYPPMILLNICNAWREIAIFTPALWASIHIDFPRAKGFGKLLAIWLERAGKHPLSISLHRTFDDDITTVVRRHTQQIKRLELYSAAQTCLDLPMNMGSIPSLETLKLGPQSVVDERWRFCAVLLTLWTALWMDFPWIPNT</sequence>
<keyword evidence="1" id="KW-0175">Coiled coil</keyword>
<dbReference type="AlphaFoldDB" id="A0AAD7DGJ6"/>
<keyword evidence="3" id="KW-1185">Reference proteome</keyword>
<proteinExistence type="predicted"/>